<name>A0A8D2IS72_VARKO</name>
<evidence type="ECO:0000313" key="3">
    <source>
        <dbReference type="Proteomes" id="UP000694545"/>
    </source>
</evidence>
<dbReference type="InterPro" id="IPR002861">
    <property type="entry name" value="Reeler_dom"/>
</dbReference>
<dbReference type="AlphaFoldDB" id="A0A8D2IS72"/>
<organism evidence="2 3">
    <name type="scientific">Varanus komodoensis</name>
    <name type="common">Komodo dragon</name>
    <dbReference type="NCBI Taxonomy" id="61221"/>
    <lineage>
        <taxon>Eukaryota</taxon>
        <taxon>Metazoa</taxon>
        <taxon>Chordata</taxon>
        <taxon>Craniata</taxon>
        <taxon>Vertebrata</taxon>
        <taxon>Euteleostomi</taxon>
        <taxon>Lepidosauria</taxon>
        <taxon>Squamata</taxon>
        <taxon>Bifurcata</taxon>
        <taxon>Unidentata</taxon>
        <taxon>Episquamata</taxon>
        <taxon>Toxicofera</taxon>
        <taxon>Anguimorpha</taxon>
        <taxon>Paleoanguimorpha</taxon>
        <taxon>Varanoidea</taxon>
        <taxon>Varanidae</taxon>
        <taxon>Varanus</taxon>
    </lineage>
</organism>
<dbReference type="Pfam" id="PF02014">
    <property type="entry name" value="Reeler"/>
    <property type="match status" value="1"/>
</dbReference>
<protein>
    <recommendedName>
        <fullName evidence="1">Reelin domain-containing protein</fullName>
    </recommendedName>
</protein>
<evidence type="ECO:0000313" key="2">
    <source>
        <dbReference type="Ensembl" id="ENSVKKP00000002793.1"/>
    </source>
</evidence>
<dbReference type="Proteomes" id="UP000694545">
    <property type="component" value="Unplaced"/>
</dbReference>
<proteinExistence type="predicted"/>
<reference evidence="2" key="2">
    <citation type="submission" date="2025-09" db="UniProtKB">
        <authorList>
            <consortium name="Ensembl"/>
        </authorList>
    </citation>
    <scope>IDENTIFICATION</scope>
</reference>
<evidence type="ECO:0000259" key="1">
    <source>
        <dbReference type="Pfam" id="PF02014"/>
    </source>
</evidence>
<keyword evidence="3" id="KW-1185">Reference proteome</keyword>
<dbReference type="Ensembl" id="ENSVKKT00000002869.1">
    <property type="protein sequence ID" value="ENSVKKP00000002793.1"/>
    <property type="gene ID" value="ENSVKKG00000002195.1"/>
</dbReference>
<feature type="domain" description="Reelin" evidence="1">
    <location>
        <begin position="26"/>
        <end position="61"/>
    </location>
</feature>
<sequence length="84" mass="9256">MDVPQVMIQKRPTVLSYPSGKINVACNSMLPRHGDSISQTSPPPYAISISSSSFTVGDEIVDIRCSKAWNGWSYMFHVNPLCIP</sequence>
<accession>A0A8D2IS72</accession>
<reference evidence="2" key="1">
    <citation type="submission" date="2025-08" db="UniProtKB">
        <authorList>
            <consortium name="Ensembl"/>
        </authorList>
    </citation>
    <scope>IDENTIFICATION</scope>
</reference>